<protein>
    <recommendedName>
        <fullName evidence="2">Phage tail sheath protein</fullName>
    </recommendedName>
</protein>
<dbReference type="PANTHER" id="PTHR35861">
    <property type="match status" value="1"/>
</dbReference>
<proteinExistence type="predicted"/>
<sequence>MPVIWFEEKTGSPATHPYRMDVGLFVGLAPLRSLDRLPDPLVLWYREQGWLERVRPASRGIHLRDVPVPVDSWETFRRFFVWPHAREAGSFREAFYPLARAVKAFFAQGGLKAYVVSMADPISPEAGEAERMAALERVLYGRTGPFRGVADRVRLAERLFPAVPRTGEDPLSQHGIQLGAALADTALVAFPDLPYLSAPPAEPVSVRMPERTAPESFVECVESQVPILYRRTAPPFRPLHDRVGYALWGRAIHSLLSWIAENAREWQLVCALPPPHPGCGPSWWADLCGTILGRGLEDGGCASAFLQCAFPWLGDAEDAENLLAPDGPLMGLLAANALGKGTFRSAAGSFPALVSSLDPVLSLSERENIPDAVHAMKRRLCLFESTPQGIQLASDRTTSLDPAHGPGCVSRLVGFLLKAARRLGESLVFENASPRLWRSVEQGFSSLLEAVYLAGGLGGTDVQSAFHVTCGIDTMTPQDVDSGRLIARIVVQPAVPVEAIQVVLAMEPSGSVTVTP</sequence>
<reference evidence="1" key="1">
    <citation type="journal article" date="2020" name="mSystems">
        <title>Genome- and Community-Level Interaction Insights into Carbon Utilization and Element Cycling Functions of Hydrothermarchaeota in Hydrothermal Sediment.</title>
        <authorList>
            <person name="Zhou Z."/>
            <person name="Liu Y."/>
            <person name="Xu W."/>
            <person name="Pan J."/>
            <person name="Luo Z.H."/>
            <person name="Li M."/>
        </authorList>
    </citation>
    <scope>NUCLEOTIDE SEQUENCE [LARGE SCALE GENOMIC DNA]</scope>
    <source>
        <strain evidence="1">SpSt-456</strain>
    </source>
</reference>
<accession>A0A832EKI8</accession>
<organism evidence="1">
    <name type="scientific">Desulfacinum infernum</name>
    <dbReference type="NCBI Taxonomy" id="35837"/>
    <lineage>
        <taxon>Bacteria</taxon>
        <taxon>Pseudomonadati</taxon>
        <taxon>Thermodesulfobacteriota</taxon>
        <taxon>Syntrophobacteria</taxon>
        <taxon>Syntrophobacterales</taxon>
        <taxon>Syntrophobacteraceae</taxon>
        <taxon>Desulfacinum</taxon>
    </lineage>
</organism>
<evidence type="ECO:0000313" key="1">
    <source>
        <dbReference type="EMBL" id="HFK98440.1"/>
    </source>
</evidence>
<dbReference type="InterPro" id="IPR052042">
    <property type="entry name" value="Tail_sheath_structural"/>
</dbReference>
<comment type="caution">
    <text evidence="1">The sequence shown here is derived from an EMBL/GenBank/DDBJ whole genome shotgun (WGS) entry which is preliminary data.</text>
</comment>
<dbReference type="EMBL" id="DSTK01000039">
    <property type="protein sequence ID" value="HFK98440.1"/>
    <property type="molecule type" value="Genomic_DNA"/>
</dbReference>
<name>A0A832EKI8_9BACT</name>
<gene>
    <name evidence="1" type="ORF">ENS06_14095</name>
</gene>
<dbReference type="PANTHER" id="PTHR35861:SF2">
    <property type="entry name" value="FELS-2 PROPHAGE PROTEIN"/>
    <property type="match status" value="1"/>
</dbReference>
<dbReference type="AlphaFoldDB" id="A0A832EKI8"/>
<evidence type="ECO:0008006" key="2">
    <source>
        <dbReference type="Google" id="ProtNLM"/>
    </source>
</evidence>